<dbReference type="GO" id="GO:0004571">
    <property type="term" value="F:mannosyl-oligosaccharide 1,2-alpha-mannosidase activity"/>
    <property type="evidence" value="ECO:0007669"/>
    <property type="project" value="InterPro"/>
</dbReference>
<keyword evidence="3" id="KW-0256">Endoplasmic reticulum</keyword>
<keyword evidence="4" id="KW-0325">Glycoprotein</keyword>
<dbReference type="GO" id="GO:0036503">
    <property type="term" value="P:ERAD pathway"/>
    <property type="evidence" value="ECO:0007669"/>
    <property type="project" value="UniProtKB-ARBA"/>
</dbReference>
<keyword evidence="6" id="KW-0479">Metal-binding</keyword>
<dbReference type="SUPFAM" id="SSF48225">
    <property type="entry name" value="Seven-hairpin glycosidases"/>
    <property type="match status" value="1"/>
</dbReference>
<feature type="active site" evidence="5">
    <location>
        <position position="212"/>
    </location>
</feature>
<dbReference type="EMBL" id="MCFL01000001">
    <property type="protein sequence ID" value="ORZ41348.1"/>
    <property type="molecule type" value="Genomic_DNA"/>
</dbReference>
<feature type="active site" description="Proton donor" evidence="5">
    <location>
        <position position="76"/>
    </location>
</feature>
<feature type="active site" description="Proton donor" evidence="5">
    <location>
        <position position="305"/>
    </location>
</feature>
<dbReference type="InterPro" id="IPR012341">
    <property type="entry name" value="6hp_glycosidase-like_sf"/>
</dbReference>
<evidence type="ECO:0000256" key="1">
    <source>
        <dbReference type="ARBA" id="ARBA00004240"/>
    </source>
</evidence>
<dbReference type="PANTHER" id="PTHR45679">
    <property type="entry name" value="ER DEGRADATION-ENHANCING ALPHA-MANNOSIDASE-LIKE PROTEIN 2"/>
    <property type="match status" value="1"/>
</dbReference>
<evidence type="ECO:0000256" key="6">
    <source>
        <dbReference type="PIRSR" id="PIRSR601382-2"/>
    </source>
</evidence>
<keyword evidence="10" id="KW-1185">Reference proteome</keyword>
<dbReference type="Pfam" id="PF01532">
    <property type="entry name" value="Glyco_hydro_47"/>
    <property type="match status" value="1"/>
</dbReference>
<dbReference type="STRING" id="765915.A0A1Y2I396"/>
<protein>
    <recommendedName>
        <fullName evidence="7">alpha-1,2-Mannosidase</fullName>
        <ecNumber evidence="7">3.2.1.-</ecNumber>
    </recommendedName>
</protein>
<dbReference type="PRINTS" id="PR00747">
    <property type="entry name" value="GLYHDRLASE47"/>
</dbReference>
<evidence type="ECO:0000313" key="9">
    <source>
        <dbReference type="EMBL" id="ORZ41348.1"/>
    </source>
</evidence>
<gene>
    <name evidence="9" type="ORF">BCR44DRAFT_127674</name>
</gene>
<feature type="region of interest" description="Disordered" evidence="8">
    <location>
        <begin position="418"/>
        <end position="440"/>
    </location>
</feature>
<evidence type="ECO:0000256" key="5">
    <source>
        <dbReference type="PIRSR" id="PIRSR601382-1"/>
    </source>
</evidence>
<dbReference type="InterPro" id="IPR044674">
    <property type="entry name" value="EDEM1/2/3"/>
</dbReference>
<accession>A0A1Y2I396</accession>
<reference evidence="9 10" key="1">
    <citation type="submission" date="2016-07" db="EMBL/GenBank/DDBJ databases">
        <title>Pervasive Adenine N6-methylation of Active Genes in Fungi.</title>
        <authorList>
            <consortium name="DOE Joint Genome Institute"/>
            <person name="Mondo S.J."/>
            <person name="Dannebaum R.O."/>
            <person name="Kuo R.C."/>
            <person name="Labutti K."/>
            <person name="Haridas S."/>
            <person name="Kuo A."/>
            <person name="Salamov A."/>
            <person name="Ahrendt S.R."/>
            <person name="Lipzen A."/>
            <person name="Sullivan W."/>
            <person name="Andreopoulos W.B."/>
            <person name="Clum A."/>
            <person name="Lindquist E."/>
            <person name="Daum C."/>
            <person name="Ramamoorthy G.K."/>
            <person name="Gryganskyi A."/>
            <person name="Culley D."/>
            <person name="Magnuson J.K."/>
            <person name="James T.Y."/>
            <person name="O'Malley M.A."/>
            <person name="Stajich J.E."/>
            <person name="Spatafora J.W."/>
            <person name="Visel A."/>
            <person name="Grigoriev I.V."/>
        </authorList>
    </citation>
    <scope>NUCLEOTIDE SEQUENCE [LARGE SCALE GENOMIC DNA]</scope>
    <source>
        <strain evidence="9 10">PL171</strain>
    </source>
</reference>
<comment type="similarity">
    <text evidence="2 7">Belongs to the glycosyl hydrolase 47 family.</text>
</comment>
<dbReference type="Proteomes" id="UP000193411">
    <property type="component" value="Unassembled WGS sequence"/>
</dbReference>
<comment type="subcellular location">
    <subcellularLocation>
        <location evidence="1">Endoplasmic reticulum</location>
    </subcellularLocation>
</comment>
<evidence type="ECO:0000256" key="7">
    <source>
        <dbReference type="RuleBase" id="RU361193"/>
    </source>
</evidence>
<evidence type="ECO:0000256" key="2">
    <source>
        <dbReference type="ARBA" id="ARBA00007658"/>
    </source>
</evidence>
<dbReference type="GO" id="GO:0044322">
    <property type="term" value="C:endoplasmic reticulum quality control compartment"/>
    <property type="evidence" value="ECO:0007669"/>
    <property type="project" value="GOC"/>
</dbReference>
<dbReference type="EC" id="3.2.1.-" evidence="7"/>
<dbReference type="OrthoDB" id="8118055at2759"/>
<evidence type="ECO:0000256" key="3">
    <source>
        <dbReference type="ARBA" id="ARBA00022824"/>
    </source>
</evidence>
<feature type="active site" evidence="5">
    <location>
        <position position="325"/>
    </location>
</feature>
<dbReference type="AlphaFoldDB" id="A0A1Y2I396"/>
<dbReference type="InterPro" id="IPR001382">
    <property type="entry name" value="Glyco_hydro_47"/>
</dbReference>
<keyword evidence="7" id="KW-0326">Glycosidase</keyword>
<dbReference type="PANTHER" id="PTHR45679:SF6">
    <property type="entry name" value="ER DEGRADATION-ENHANCING ALPHA-MANNOSIDASE-LIKE PROTEIN 2"/>
    <property type="match status" value="1"/>
</dbReference>
<name>A0A1Y2I396_9FUNG</name>
<sequence length="496" mass="56989">MFFHAWNNYLLHGYPHDELAPISCKGQKVHGNIFITLIDAADTLAIMGEWSEFARTITIIERIRNFDIDTNVSLFETNIRILGGLLSAHVIAERKLKGVYSGKLLPLAEDLGKRLMWAFTPASGIPYGTVNLRYGVPIGETPVVCTACALSLSLEFGYLSHLTNDSTYMQAAKRAARVIWSKRSSYDLLGNHIDSLTQEWTATASGIAGAMDSAFEYFLKTYLVFHDPFWYQLFIDSYTAVERHVNYNGWHILVNMQSGTVNSPTFSSLQAFWAGLQVLAGDVFRATGMMERMSQLVSVLPFLPELVNVNYWSFTESRDWPQRPEHIESMLAVYQATKDPGMIEAGFELMKRMFDFTRTECGFAGIRNVENLELQDRQESFFLSETLKYLYLLFDPDNEFNGPEWVYTTEAHPLPVLPNLSRQSRDQFPIRDPPLSDKDPLDEYQWQREKIKWSREQCDAVEYRVVKNLYSLAEPDGKGTRWIRDWGYFKKPVLDR</sequence>
<dbReference type="GO" id="GO:0005975">
    <property type="term" value="P:carbohydrate metabolic process"/>
    <property type="evidence" value="ECO:0007669"/>
    <property type="project" value="InterPro"/>
</dbReference>
<dbReference type="GO" id="GO:0016020">
    <property type="term" value="C:membrane"/>
    <property type="evidence" value="ECO:0007669"/>
    <property type="project" value="InterPro"/>
</dbReference>
<feature type="compositionally biased region" description="Basic and acidic residues" evidence="8">
    <location>
        <begin position="423"/>
        <end position="440"/>
    </location>
</feature>
<evidence type="ECO:0000256" key="4">
    <source>
        <dbReference type="ARBA" id="ARBA00023180"/>
    </source>
</evidence>
<dbReference type="GO" id="GO:1904380">
    <property type="term" value="P:endoplasmic reticulum mannose trimming"/>
    <property type="evidence" value="ECO:0007669"/>
    <property type="project" value="InterPro"/>
</dbReference>
<dbReference type="Gene3D" id="1.50.10.10">
    <property type="match status" value="1"/>
</dbReference>
<keyword evidence="7 9" id="KW-0378">Hydrolase</keyword>
<comment type="caution">
    <text evidence="9">The sequence shown here is derived from an EMBL/GenBank/DDBJ whole genome shotgun (WGS) entry which is preliminary data.</text>
</comment>
<dbReference type="InterPro" id="IPR036026">
    <property type="entry name" value="Seven-hairpin_glycosidases"/>
</dbReference>
<evidence type="ECO:0000313" key="10">
    <source>
        <dbReference type="Proteomes" id="UP000193411"/>
    </source>
</evidence>
<feature type="binding site" evidence="6">
    <location>
        <position position="409"/>
    </location>
    <ligand>
        <name>Ca(2+)</name>
        <dbReference type="ChEBI" id="CHEBI:29108"/>
    </ligand>
</feature>
<organism evidence="9 10">
    <name type="scientific">Catenaria anguillulae PL171</name>
    <dbReference type="NCBI Taxonomy" id="765915"/>
    <lineage>
        <taxon>Eukaryota</taxon>
        <taxon>Fungi</taxon>
        <taxon>Fungi incertae sedis</taxon>
        <taxon>Blastocladiomycota</taxon>
        <taxon>Blastocladiomycetes</taxon>
        <taxon>Blastocladiales</taxon>
        <taxon>Catenariaceae</taxon>
        <taxon>Catenaria</taxon>
    </lineage>
</organism>
<dbReference type="GO" id="GO:0005509">
    <property type="term" value="F:calcium ion binding"/>
    <property type="evidence" value="ECO:0007669"/>
    <property type="project" value="InterPro"/>
</dbReference>
<keyword evidence="6" id="KW-0106">Calcium</keyword>
<comment type="cofactor">
    <cofactor evidence="6">
        <name>Ca(2+)</name>
        <dbReference type="ChEBI" id="CHEBI:29108"/>
    </cofactor>
</comment>
<evidence type="ECO:0000256" key="8">
    <source>
        <dbReference type="SAM" id="MobiDB-lite"/>
    </source>
</evidence>
<proteinExistence type="inferred from homology"/>